<dbReference type="InterPro" id="IPR025110">
    <property type="entry name" value="AMP-bd_C"/>
</dbReference>
<proteinExistence type="predicted"/>
<accession>A0ABP9PWS2</accession>
<dbReference type="EMBL" id="BAABJP010000008">
    <property type="protein sequence ID" value="GAA5153445.1"/>
    <property type="molecule type" value="Genomic_DNA"/>
</dbReference>
<dbReference type="Proteomes" id="UP001428817">
    <property type="component" value="Unassembled WGS sequence"/>
</dbReference>
<name>A0ABP9PWS2_9PSEU</name>
<comment type="caution">
    <text evidence="3">The sequence shown here is derived from an EMBL/GenBank/DDBJ whole genome shotgun (WGS) entry which is preliminary data.</text>
</comment>
<dbReference type="GO" id="GO:0016874">
    <property type="term" value="F:ligase activity"/>
    <property type="evidence" value="ECO:0007669"/>
    <property type="project" value="UniProtKB-KW"/>
</dbReference>
<dbReference type="PROSITE" id="PS00455">
    <property type="entry name" value="AMP_BINDING"/>
    <property type="match status" value="1"/>
</dbReference>
<evidence type="ECO:0000313" key="3">
    <source>
        <dbReference type="EMBL" id="GAA5153445.1"/>
    </source>
</evidence>
<dbReference type="InterPro" id="IPR000873">
    <property type="entry name" value="AMP-dep_synth/lig_dom"/>
</dbReference>
<evidence type="ECO:0000259" key="1">
    <source>
        <dbReference type="Pfam" id="PF00501"/>
    </source>
</evidence>
<dbReference type="Gene3D" id="3.40.50.12780">
    <property type="entry name" value="N-terminal domain of ligase-like"/>
    <property type="match status" value="1"/>
</dbReference>
<keyword evidence="4" id="KW-1185">Reference proteome</keyword>
<organism evidence="3 4">
    <name type="scientific">Pseudonocardia eucalypti</name>
    <dbReference type="NCBI Taxonomy" id="648755"/>
    <lineage>
        <taxon>Bacteria</taxon>
        <taxon>Bacillati</taxon>
        <taxon>Actinomycetota</taxon>
        <taxon>Actinomycetes</taxon>
        <taxon>Pseudonocardiales</taxon>
        <taxon>Pseudonocardiaceae</taxon>
        <taxon>Pseudonocardia</taxon>
    </lineage>
</organism>
<sequence>MGWSRGEQDTVLGVLRRAVEADPDAVFLDFGGDLTSYGQLYRRAMRLANGLRAHGVAPGDRVVTLMDNHVDAVAAWFGINAAGAISVPVNTAYKGEFLRHQIDDAGPRLVIAEPDYAGRVEDVAGDLRERPPVFLRDATLGGLYVDDDRDPGRQPDPGDLTMLIYTAGTTGPSKGCMISHNYACNLARQSNDLATRRPGETVWTPQPLFHLNATATGVLTSALLNSAISVFPRFSVSRFWGDVERSGARMVSLLGSAISLIALAPETPETLRCRGQLRIAYGAPFPGEMARIWRERFGVERAGAPGYGLSEASMIVTAPLRPDPVPDASGKRNEDFDVRIVDDRDEELPPGEVGEIICRPLRPHVMFSGYWKRPEATLGILRNLWLHTGDLGKFDADGNFYFVDRKKDYLRRRGENISSYELEATFLRHPDLVEVAVHAVPSEVSEDDVKVTAVRTPGSALSERELCLWAVERVPYFAVPRYVEFREQLPKNPVGRVLKYQLREDGRTAGTWDREESDVQLTKR</sequence>
<protein>
    <submittedName>
        <fullName evidence="3">ATP-dependent acyl-CoA ligase</fullName>
    </submittedName>
</protein>
<dbReference type="Gene3D" id="3.30.300.30">
    <property type="match status" value="1"/>
</dbReference>
<dbReference type="Pfam" id="PF00501">
    <property type="entry name" value="AMP-binding"/>
    <property type="match status" value="1"/>
</dbReference>
<dbReference type="InterPro" id="IPR042099">
    <property type="entry name" value="ANL_N_sf"/>
</dbReference>
<evidence type="ECO:0000259" key="2">
    <source>
        <dbReference type="Pfam" id="PF13193"/>
    </source>
</evidence>
<feature type="domain" description="AMP-binding enzyme C-terminal" evidence="2">
    <location>
        <begin position="421"/>
        <end position="495"/>
    </location>
</feature>
<dbReference type="SUPFAM" id="SSF56801">
    <property type="entry name" value="Acetyl-CoA synthetase-like"/>
    <property type="match status" value="1"/>
</dbReference>
<evidence type="ECO:0000313" key="4">
    <source>
        <dbReference type="Proteomes" id="UP001428817"/>
    </source>
</evidence>
<dbReference type="InterPro" id="IPR020845">
    <property type="entry name" value="AMP-binding_CS"/>
</dbReference>
<dbReference type="Pfam" id="PF13193">
    <property type="entry name" value="AMP-binding_C"/>
    <property type="match status" value="1"/>
</dbReference>
<keyword evidence="3" id="KW-0436">Ligase</keyword>
<dbReference type="InterPro" id="IPR050237">
    <property type="entry name" value="ATP-dep_AMP-bd_enzyme"/>
</dbReference>
<dbReference type="InterPro" id="IPR045851">
    <property type="entry name" value="AMP-bd_C_sf"/>
</dbReference>
<reference evidence="4" key="1">
    <citation type="journal article" date="2019" name="Int. J. Syst. Evol. Microbiol.">
        <title>The Global Catalogue of Microorganisms (GCM) 10K type strain sequencing project: providing services to taxonomists for standard genome sequencing and annotation.</title>
        <authorList>
            <consortium name="The Broad Institute Genomics Platform"/>
            <consortium name="The Broad Institute Genome Sequencing Center for Infectious Disease"/>
            <person name="Wu L."/>
            <person name="Ma J."/>
        </authorList>
    </citation>
    <scope>NUCLEOTIDE SEQUENCE [LARGE SCALE GENOMIC DNA]</scope>
    <source>
        <strain evidence="4">JCM 18303</strain>
    </source>
</reference>
<dbReference type="PANTHER" id="PTHR43767">
    <property type="entry name" value="LONG-CHAIN-FATTY-ACID--COA LIGASE"/>
    <property type="match status" value="1"/>
</dbReference>
<feature type="domain" description="AMP-dependent synthetase/ligase" evidence="1">
    <location>
        <begin position="16"/>
        <end position="371"/>
    </location>
</feature>
<dbReference type="RefSeq" id="WP_185061795.1">
    <property type="nucleotide sequence ID" value="NZ_BAABJP010000008.1"/>
</dbReference>
<dbReference type="PANTHER" id="PTHR43767:SF1">
    <property type="entry name" value="NONRIBOSOMAL PEPTIDE SYNTHASE PES1 (EUROFUNG)-RELATED"/>
    <property type="match status" value="1"/>
</dbReference>
<gene>
    <name evidence="3" type="ORF">GCM10023321_23700</name>
</gene>